<dbReference type="InterPro" id="IPR036034">
    <property type="entry name" value="PDZ_sf"/>
</dbReference>
<dbReference type="EMBL" id="HBFQ01063803">
    <property type="protein sequence ID" value="CAD8870811.1"/>
    <property type="molecule type" value="Transcribed_RNA"/>
</dbReference>
<evidence type="ECO:0008006" key="2">
    <source>
        <dbReference type="Google" id="ProtNLM"/>
    </source>
</evidence>
<protein>
    <recommendedName>
        <fullName evidence="2">PDZ domain-containing protein</fullName>
    </recommendedName>
</protein>
<name>A0A7S1FJU9_NOCSC</name>
<reference evidence="1" key="1">
    <citation type="submission" date="2021-01" db="EMBL/GenBank/DDBJ databases">
        <authorList>
            <person name="Corre E."/>
            <person name="Pelletier E."/>
            <person name="Niang G."/>
            <person name="Scheremetjew M."/>
            <person name="Finn R."/>
            <person name="Kale V."/>
            <person name="Holt S."/>
            <person name="Cochrane G."/>
            <person name="Meng A."/>
            <person name="Brown T."/>
            <person name="Cohen L."/>
        </authorList>
    </citation>
    <scope>NUCLEOTIDE SEQUENCE</scope>
</reference>
<dbReference type="SUPFAM" id="SSF50156">
    <property type="entry name" value="PDZ domain-like"/>
    <property type="match status" value="1"/>
</dbReference>
<dbReference type="AlphaFoldDB" id="A0A7S1FJU9"/>
<dbReference type="Gene3D" id="2.30.42.10">
    <property type="match status" value="1"/>
</dbReference>
<evidence type="ECO:0000313" key="1">
    <source>
        <dbReference type="EMBL" id="CAD8870811.1"/>
    </source>
</evidence>
<gene>
    <name evidence="1" type="ORF">NSCI0253_LOCUS45168</name>
</gene>
<sequence>MGASCCCQQVDGPTTAQLAPIVRITLAKHHVESDEQSNGLQTGYWTHGVRGDGQDVMTTENVCVSDNSQTSPFNLTLEMPDGELRTVTLCERPLGMKFSGSGPILVTQVRSRSHAEELGICVGWLVTHVDGTDLTLMNELTARNLLQTRTSMLPNSRG</sequence>
<proteinExistence type="predicted"/>
<organism evidence="1">
    <name type="scientific">Noctiluca scintillans</name>
    <name type="common">Sea sparkle</name>
    <name type="synonym">Red tide dinoflagellate</name>
    <dbReference type="NCBI Taxonomy" id="2966"/>
    <lineage>
        <taxon>Eukaryota</taxon>
        <taxon>Sar</taxon>
        <taxon>Alveolata</taxon>
        <taxon>Dinophyceae</taxon>
        <taxon>Noctilucales</taxon>
        <taxon>Noctilucaceae</taxon>
        <taxon>Noctiluca</taxon>
    </lineage>
</organism>
<accession>A0A7S1FJU9</accession>